<reference evidence="1" key="1">
    <citation type="submission" date="2013-09" db="EMBL/GenBank/DDBJ databases">
        <title>Complete nucleotide sequence of Streptomyces linear plasmid pFRL6.</title>
        <authorList>
            <person name="Chen Z."/>
            <person name="Fang P."/>
            <person name="Qin Z."/>
        </authorList>
    </citation>
    <scope>NUCLEOTIDE SEQUENCE</scope>
    <source>
        <plasmid evidence="1">pFRL6</plasmid>
    </source>
</reference>
<sequence>MAQDVPWDDYPMRRSADPAKRDMELIHDACGEHLCDVEHGDTLPVLAGVVTDHDAACPHSRTMR</sequence>
<accession>V9Z9M0</accession>
<protein>
    <submittedName>
        <fullName evidence="1">Uncharacterized protein</fullName>
    </submittedName>
</protein>
<evidence type="ECO:0000313" key="1">
    <source>
        <dbReference type="EMBL" id="AHE40121.1"/>
    </source>
</evidence>
<proteinExistence type="predicted"/>
<geneLocation type="plasmid" evidence="1">
    <name>pFRL6</name>
</geneLocation>
<organism evidence="1">
    <name type="scientific">Streptomyces sp. F12</name>
    <dbReference type="NCBI Taxonomy" id="1436084"/>
    <lineage>
        <taxon>Bacteria</taxon>
        <taxon>Bacillati</taxon>
        <taxon>Actinomycetota</taxon>
        <taxon>Actinomycetes</taxon>
        <taxon>Kitasatosporales</taxon>
        <taxon>Streptomycetaceae</taxon>
        <taxon>Streptomyces</taxon>
    </lineage>
</organism>
<keyword evidence="1" id="KW-0614">Plasmid</keyword>
<dbReference type="AlphaFoldDB" id="V9Z9M0"/>
<name>V9Z9M0_9ACTN</name>
<dbReference type="EMBL" id="KF602051">
    <property type="protein sequence ID" value="AHE40121.1"/>
    <property type="molecule type" value="Genomic_DNA"/>
</dbReference>
<gene>
    <name evidence="1" type="ORF">pFRL6_34</name>
</gene>